<feature type="transmembrane region" description="Helical" evidence="2">
    <location>
        <begin position="285"/>
        <end position="311"/>
    </location>
</feature>
<keyword evidence="3" id="KW-0732">Signal</keyword>
<dbReference type="AlphaFoldDB" id="A0A8H4N7Y3"/>
<evidence type="ECO:0000313" key="4">
    <source>
        <dbReference type="EMBL" id="KAF4309191.1"/>
    </source>
</evidence>
<evidence type="ECO:0000256" key="1">
    <source>
        <dbReference type="SAM" id="MobiDB-lite"/>
    </source>
</evidence>
<protein>
    <submittedName>
        <fullName evidence="4">Uncharacterized protein</fullName>
    </submittedName>
</protein>
<comment type="caution">
    <text evidence="4">The sequence shown here is derived from an EMBL/GenBank/DDBJ whole genome shotgun (WGS) entry which is preliminary data.</text>
</comment>
<keyword evidence="2" id="KW-1133">Transmembrane helix</keyword>
<feature type="transmembrane region" description="Helical" evidence="2">
    <location>
        <begin position="165"/>
        <end position="186"/>
    </location>
</feature>
<organism evidence="4 5">
    <name type="scientific">Botryosphaeria dothidea</name>
    <dbReference type="NCBI Taxonomy" id="55169"/>
    <lineage>
        <taxon>Eukaryota</taxon>
        <taxon>Fungi</taxon>
        <taxon>Dikarya</taxon>
        <taxon>Ascomycota</taxon>
        <taxon>Pezizomycotina</taxon>
        <taxon>Dothideomycetes</taxon>
        <taxon>Dothideomycetes incertae sedis</taxon>
        <taxon>Botryosphaeriales</taxon>
        <taxon>Botryosphaeriaceae</taxon>
        <taxon>Botryosphaeria</taxon>
    </lineage>
</organism>
<evidence type="ECO:0000313" key="5">
    <source>
        <dbReference type="Proteomes" id="UP000572817"/>
    </source>
</evidence>
<dbReference type="Proteomes" id="UP000572817">
    <property type="component" value="Unassembled WGS sequence"/>
</dbReference>
<evidence type="ECO:0000256" key="2">
    <source>
        <dbReference type="SAM" id="Phobius"/>
    </source>
</evidence>
<name>A0A8H4N7Y3_9PEZI</name>
<feature type="chain" id="PRO_5034005371" evidence="3">
    <location>
        <begin position="23"/>
        <end position="334"/>
    </location>
</feature>
<feature type="signal peptide" evidence="3">
    <location>
        <begin position="1"/>
        <end position="22"/>
    </location>
</feature>
<feature type="compositionally biased region" description="Gly residues" evidence="1">
    <location>
        <begin position="207"/>
        <end position="227"/>
    </location>
</feature>
<feature type="transmembrane region" description="Helical" evidence="2">
    <location>
        <begin position="244"/>
        <end position="265"/>
    </location>
</feature>
<evidence type="ECO:0000256" key="3">
    <source>
        <dbReference type="SAM" id="SignalP"/>
    </source>
</evidence>
<feature type="region of interest" description="Disordered" evidence="1">
    <location>
        <begin position="26"/>
        <end position="45"/>
    </location>
</feature>
<keyword evidence="2" id="KW-0812">Transmembrane</keyword>
<gene>
    <name evidence="4" type="ORF">GTA08_BOTSDO02169</name>
</gene>
<proteinExistence type="predicted"/>
<reference evidence="4" key="1">
    <citation type="submission" date="2020-04" db="EMBL/GenBank/DDBJ databases">
        <title>Genome Assembly and Annotation of Botryosphaeria dothidea sdau 11-99, a Latent Pathogen of Apple Fruit Ring Rot in China.</title>
        <authorList>
            <person name="Yu C."/>
            <person name="Diao Y."/>
            <person name="Lu Q."/>
            <person name="Zhao J."/>
            <person name="Cui S."/>
            <person name="Peng C."/>
            <person name="He B."/>
            <person name="Liu H."/>
        </authorList>
    </citation>
    <scope>NUCLEOTIDE SEQUENCE [LARGE SCALE GENOMIC DNA]</scope>
    <source>
        <strain evidence="4">Sdau11-99</strain>
    </source>
</reference>
<dbReference type="EMBL" id="WWBZ02000016">
    <property type="protein sequence ID" value="KAF4309191.1"/>
    <property type="molecule type" value="Genomic_DNA"/>
</dbReference>
<feature type="region of interest" description="Disordered" evidence="1">
    <location>
        <begin position="202"/>
        <end position="233"/>
    </location>
</feature>
<sequence>MILPFHAVIILGVMLHQGLGSASPIDSTTSTFSRGNGILTVTRGSPTTNFNHISTIEPVSMPSSRLPDSILSITPVSAPMATSEHKPHVGNPSSPAIPQSPLKNDAAEGVTVPASSKWRGLWKRNGEASPNAPTRDAVVDTQKEYRPQGDPFNTYPNSAVSMSKMHFPVLVATMIAWTVLFVFSCATSAAAAEISKEPFGNTTQHRGGAGAGAAGGVAGGTAHGHGSGNHSAGSPTKMVPHMGFLLLIAVFWLPGICATSLPLAGAARISTNTHQDIRKTWARNVVVLMGGWLLGLATVLSGVFYSAVSAAEAPGNYSRRRQLIGRCNSSPRPQ</sequence>
<keyword evidence="2" id="KW-0472">Membrane</keyword>
<keyword evidence="5" id="KW-1185">Reference proteome</keyword>
<accession>A0A8H4N7Y3</accession>